<dbReference type="Proteomes" id="UP000661077">
    <property type="component" value="Unassembled WGS sequence"/>
</dbReference>
<dbReference type="Pfam" id="PF00128">
    <property type="entry name" value="Alpha-amylase"/>
    <property type="match status" value="1"/>
</dbReference>
<sequence length="602" mass="66704">MTTRWLLTLGLLAFAAQAADSGDFRARLPQDEIVYFLLPDRFENGDPSNDRGGLRGDRLKTGFDPSHKGFYHGGDLKGLIARLDYIEQLGATAIWLGPIYKNKPVQGPPGNESAGYHGYWITDFTRVDPHFGTQKEMKAFVDAAHARGMKVYLDIITNHTADVISYRQCAASACVYRSPADYPYSRAGGTDGSPINEGFLGERVQTEANFARLSRVDYAYDVFVRPHEAKVKVPEWLNDPVYYHNRGETTFSGESATMGDFVGLDDVMTEHPRVLQGFIDIYGKWIDEFGVDGFRIDTAKHVNPEFWQAFVPAMQARARARGIDNFHIFGEVFVSNADVAMLARHTRVDRLPSVLDFAFRATVIDTLTQGAGSDKLTTLFSSDVLYEGGEVTALQLPTFISNHDVGRFAHYARVNLPGVSDAEVLQRTMLAHAMMFLLRGVPVIYSGDEQGFAGDGTDQDAREDMFPSQVAVYNDNVLLGTQAATAQSNFDRNHPLYRTIQELAALRKQHAALRQGKQIVRNYAEKPGLFAVSRIDPQTQREIVIAFNTSTQPLLANVEIDVRTRAFTSLKGACGPQPSAPGSYRVMIEPLSYVVCAAQDAT</sequence>
<evidence type="ECO:0000256" key="1">
    <source>
        <dbReference type="ARBA" id="ARBA00001913"/>
    </source>
</evidence>
<proteinExistence type="inferred from homology"/>
<dbReference type="RefSeq" id="WP_203169314.1">
    <property type="nucleotide sequence ID" value="NZ_JAEVLS010000005.1"/>
</dbReference>
<dbReference type="PANTHER" id="PTHR10357:SF209">
    <property type="entry name" value="PERIPLASMIC ALPHA-AMYLASE"/>
    <property type="match status" value="1"/>
</dbReference>
<keyword evidence="4" id="KW-0378">Hydrolase</keyword>
<evidence type="ECO:0000256" key="4">
    <source>
        <dbReference type="ARBA" id="ARBA00022801"/>
    </source>
</evidence>
<organism evidence="10 11">
    <name type="scientific">Steroidobacter gossypii</name>
    <dbReference type="NCBI Taxonomy" id="2805490"/>
    <lineage>
        <taxon>Bacteria</taxon>
        <taxon>Pseudomonadati</taxon>
        <taxon>Pseudomonadota</taxon>
        <taxon>Gammaproteobacteria</taxon>
        <taxon>Steroidobacterales</taxon>
        <taxon>Steroidobacteraceae</taxon>
        <taxon>Steroidobacter</taxon>
    </lineage>
</organism>
<accession>A0ABS1X1T9</accession>
<keyword evidence="8" id="KW-0732">Signal</keyword>
<keyword evidence="7" id="KW-0326">Glycosidase</keyword>
<dbReference type="InterPro" id="IPR017853">
    <property type="entry name" value="GH"/>
</dbReference>
<feature type="chain" id="PRO_5046424275" description="Glycosyl hydrolase family 13 catalytic domain-containing protein" evidence="8">
    <location>
        <begin position="19"/>
        <end position="602"/>
    </location>
</feature>
<comment type="cofactor">
    <cofactor evidence="1">
        <name>Ca(2+)</name>
        <dbReference type="ChEBI" id="CHEBI:29108"/>
    </cofactor>
</comment>
<evidence type="ECO:0000256" key="6">
    <source>
        <dbReference type="ARBA" id="ARBA00023277"/>
    </source>
</evidence>
<reference evidence="10 11" key="1">
    <citation type="journal article" date="2021" name="Int. J. Syst. Evol. Microbiol.">
        <title>Steroidobacter gossypii sp. nov., isolated from soil of cotton cropping field.</title>
        <authorList>
            <person name="Huang R."/>
            <person name="Yang S."/>
            <person name="Zhen C."/>
            <person name="Liu W."/>
        </authorList>
    </citation>
    <scope>NUCLEOTIDE SEQUENCE [LARGE SCALE GENOMIC DNA]</scope>
    <source>
        <strain evidence="10 11">S1-65</strain>
    </source>
</reference>
<evidence type="ECO:0000256" key="2">
    <source>
        <dbReference type="ARBA" id="ARBA00008061"/>
    </source>
</evidence>
<dbReference type="Gene3D" id="3.20.20.80">
    <property type="entry name" value="Glycosidases"/>
    <property type="match status" value="2"/>
</dbReference>
<name>A0ABS1X1T9_9GAMM</name>
<keyword evidence="3" id="KW-0479">Metal-binding</keyword>
<comment type="caution">
    <text evidence="10">The sequence shown here is derived from an EMBL/GenBank/DDBJ whole genome shotgun (WGS) entry which is preliminary data.</text>
</comment>
<evidence type="ECO:0000259" key="9">
    <source>
        <dbReference type="SMART" id="SM00642"/>
    </source>
</evidence>
<dbReference type="SUPFAM" id="SSF51445">
    <property type="entry name" value="(Trans)glycosidases"/>
    <property type="match status" value="1"/>
</dbReference>
<evidence type="ECO:0000256" key="7">
    <source>
        <dbReference type="ARBA" id="ARBA00023295"/>
    </source>
</evidence>
<dbReference type="InterPro" id="IPR013777">
    <property type="entry name" value="A-amylase-like"/>
</dbReference>
<evidence type="ECO:0000313" key="11">
    <source>
        <dbReference type="Proteomes" id="UP000661077"/>
    </source>
</evidence>
<keyword evidence="6" id="KW-0119">Carbohydrate metabolism</keyword>
<evidence type="ECO:0000256" key="3">
    <source>
        <dbReference type="ARBA" id="ARBA00022723"/>
    </source>
</evidence>
<dbReference type="SMART" id="SM00642">
    <property type="entry name" value="Aamy"/>
    <property type="match status" value="1"/>
</dbReference>
<dbReference type="EMBL" id="JAEVLS010000005">
    <property type="protein sequence ID" value="MBM0107194.1"/>
    <property type="molecule type" value="Genomic_DNA"/>
</dbReference>
<dbReference type="PIRSF" id="PIRSF001024">
    <property type="entry name" value="Alph-amyl_fung"/>
    <property type="match status" value="1"/>
</dbReference>
<gene>
    <name evidence="10" type="ORF">JM946_20860</name>
</gene>
<keyword evidence="5" id="KW-0106">Calcium</keyword>
<dbReference type="InterPro" id="IPR006047">
    <property type="entry name" value="GH13_cat_dom"/>
</dbReference>
<dbReference type="PANTHER" id="PTHR10357">
    <property type="entry name" value="ALPHA-AMYLASE FAMILY MEMBER"/>
    <property type="match status" value="1"/>
</dbReference>
<evidence type="ECO:0000256" key="8">
    <source>
        <dbReference type="SAM" id="SignalP"/>
    </source>
</evidence>
<comment type="similarity">
    <text evidence="2">Belongs to the glycosyl hydrolase 13 family.</text>
</comment>
<keyword evidence="11" id="KW-1185">Reference proteome</keyword>
<protein>
    <recommendedName>
        <fullName evidence="9">Glycosyl hydrolase family 13 catalytic domain-containing protein</fullName>
    </recommendedName>
</protein>
<dbReference type="CDD" id="cd11339">
    <property type="entry name" value="AmyAc_bac_CMD_like_2"/>
    <property type="match status" value="1"/>
</dbReference>
<evidence type="ECO:0000256" key="5">
    <source>
        <dbReference type="ARBA" id="ARBA00022837"/>
    </source>
</evidence>
<evidence type="ECO:0000313" key="10">
    <source>
        <dbReference type="EMBL" id="MBM0107194.1"/>
    </source>
</evidence>
<feature type="domain" description="Glycosyl hydrolase family 13 catalytic" evidence="9">
    <location>
        <begin position="36"/>
        <end position="507"/>
    </location>
</feature>
<feature type="signal peptide" evidence="8">
    <location>
        <begin position="1"/>
        <end position="18"/>
    </location>
</feature>